<dbReference type="InterPro" id="IPR017861">
    <property type="entry name" value="KAE1/TsaD"/>
</dbReference>
<dbReference type="PROSITE" id="PS01016">
    <property type="entry name" value="GLYCOPROTEASE"/>
    <property type="match status" value="1"/>
</dbReference>
<keyword evidence="9" id="KW-1185">Reference proteome</keyword>
<evidence type="ECO:0000256" key="2">
    <source>
        <dbReference type="ARBA" id="ARBA00022679"/>
    </source>
</evidence>
<keyword evidence="3" id="KW-0819">tRNA processing</keyword>
<dbReference type="PANTHER" id="PTHR11735">
    <property type="entry name" value="TRNA N6-ADENOSINE THREONYLCARBAMOYLTRANSFERASE"/>
    <property type="match status" value="1"/>
</dbReference>
<dbReference type="GO" id="GO:0046872">
    <property type="term" value="F:metal ion binding"/>
    <property type="evidence" value="ECO:0007669"/>
    <property type="project" value="UniProtKB-KW"/>
</dbReference>
<evidence type="ECO:0000313" key="8">
    <source>
        <dbReference type="EMBL" id="PPQ89572.1"/>
    </source>
</evidence>
<dbReference type="Gene3D" id="3.30.420.40">
    <property type="match status" value="3"/>
</dbReference>
<dbReference type="InParanoid" id="A0A409XFL2"/>
<dbReference type="Proteomes" id="UP000283269">
    <property type="component" value="Unassembled WGS sequence"/>
</dbReference>
<dbReference type="GO" id="GO:0072670">
    <property type="term" value="P:mitochondrial tRNA threonylcarbamoyladenosine modification"/>
    <property type="evidence" value="ECO:0007669"/>
    <property type="project" value="TreeGrafter"/>
</dbReference>
<keyword evidence="5" id="KW-0012">Acyltransferase</keyword>
<protein>
    <recommendedName>
        <fullName evidence="1">N(6)-L-threonylcarbamoyladenine synthase</fullName>
        <ecNumber evidence="1">2.3.1.234</ecNumber>
    </recommendedName>
</protein>
<evidence type="ECO:0000256" key="5">
    <source>
        <dbReference type="ARBA" id="ARBA00023315"/>
    </source>
</evidence>
<dbReference type="InterPro" id="IPR000905">
    <property type="entry name" value="Gcp-like_dom"/>
</dbReference>
<organism evidence="8 9">
    <name type="scientific">Psilocybe cyanescens</name>
    <dbReference type="NCBI Taxonomy" id="93625"/>
    <lineage>
        <taxon>Eukaryota</taxon>
        <taxon>Fungi</taxon>
        <taxon>Dikarya</taxon>
        <taxon>Basidiomycota</taxon>
        <taxon>Agaricomycotina</taxon>
        <taxon>Agaricomycetes</taxon>
        <taxon>Agaricomycetidae</taxon>
        <taxon>Agaricales</taxon>
        <taxon>Agaricineae</taxon>
        <taxon>Strophariaceae</taxon>
        <taxon>Psilocybe</taxon>
    </lineage>
</organism>
<reference evidence="8 9" key="1">
    <citation type="journal article" date="2018" name="Evol. Lett.">
        <title>Horizontal gene cluster transfer increased hallucinogenic mushroom diversity.</title>
        <authorList>
            <person name="Reynolds H.T."/>
            <person name="Vijayakumar V."/>
            <person name="Gluck-Thaler E."/>
            <person name="Korotkin H.B."/>
            <person name="Matheny P.B."/>
            <person name="Slot J.C."/>
        </authorList>
    </citation>
    <scope>NUCLEOTIDE SEQUENCE [LARGE SCALE GENOMIC DNA]</scope>
    <source>
        <strain evidence="8 9">2631</strain>
    </source>
</reference>
<dbReference type="GO" id="GO:0061711">
    <property type="term" value="F:tRNA N(6)-L-threonylcarbamoyladenine synthase activity"/>
    <property type="evidence" value="ECO:0007669"/>
    <property type="project" value="UniProtKB-EC"/>
</dbReference>
<keyword evidence="4" id="KW-0479">Metal-binding</keyword>
<dbReference type="InterPro" id="IPR043129">
    <property type="entry name" value="ATPase_NBD"/>
</dbReference>
<evidence type="ECO:0000256" key="3">
    <source>
        <dbReference type="ARBA" id="ARBA00022694"/>
    </source>
</evidence>
<evidence type="ECO:0000313" key="9">
    <source>
        <dbReference type="Proteomes" id="UP000283269"/>
    </source>
</evidence>
<comment type="catalytic activity">
    <reaction evidence="6">
        <text>L-threonylcarbamoyladenylate + adenosine(37) in tRNA = N(6)-L-threonylcarbamoyladenosine(37) in tRNA + AMP + H(+)</text>
        <dbReference type="Rhea" id="RHEA:37059"/>
        <dbReference type="Rhea" id="RHEA-COMP:10162"/>
        <dbReference type="Rhea" id="RHEA-COMP:10163"/>
        <dbReference type="ChEBI" id="CHEBI:15378"/>
        <dbReference type="ChEBI" id="CHEBI:73682"/>
        <dbReference type="ChEBI" id="CHEBI:74411"/>
        <dbReference type="ChEBI" id="CHEBI:74418"/>
        <dbReference type="ChEBI" id="CHEBI:456215"/>
        <dbReference type="EC" id="2.3.1.234"/>
    </reaction>
</comment>
<dbReference type="AlphaFoldDB" id="A0A409XFL2"/>
<dbReference type="SUPFAM" id="SSF53067">
    <property type="entry name" value="Actin-like ATPase domain"/>
    <property type="match status" value="1"/>
</dbReference>
<dbReference type="EMBL" id="NHYD01001859">
    <property type="protein sequence ID" value="PPQ89572.1"/>
    <property type="molecule type" value="Genomic_DNA"/>
</dbReference>
<evidence type="ECO:0000256" key="1">
    <source>
        <dbReference type="ARBA" id="ARBA00012156"/>
    </source>
</evidence>
<dbReference type="PRINTS" id="PR00789">
    <property type="entry name" value="OSIALOPTASE"/>
</dbReference>
<name>A0A409XFL2_PSICY</name>
<dbReference type="GO" id="GO:0005739">
    <property type="term" value="C:mitochondrion"/>
    <property type="evidence" value="ECO:0007669"/>
    <property type="project" value="TreeGrafter"/>
</dbReference>
<accession>A0A409XFL2</accession>
<sequence>MPGCLSVGMNAAKSLAAALKKPLVGVHHMQGHALTSILTGGTDEPKYPFITLLVSGGHTLLLLATAANSFRILATTRDESIGRSFDKVSKLLELKWTDLGPGDALEKFCEEDPEMECPSIPPLPHPLTGQLAYSFSAFHSHVKAFIAEQEQQGNFQLPMKKAIARAFQTAVVAHLEEKLVLSLAWCRERNISVQDVVVSGGVASNKFLRSRLCECLVEFDPTAAYNLVFPPPELCTDNAVMIAWASMHRFLADETDPYSLELRPKWSIEEL</sequence>
<dbReference type="OrthoDB" id="10259622at2759"/>
<evidence type="ECO:0000259" key="7">
    <source>
        <dbReference type="Pfam" id="PF00814"/>
    </source>
</evidence>
<dbReference type="FunCoup" id="A0A409XFL2">
    <property type="interactions" value="348"/>
</dbReference>
<keyword evidence="2" id="KW-0808">Transferase</keyword>
<gene>
    <name evidence="8" type="ORF">CVT25_012244</name>
</gene>
<dbReference type="InterPro" id="IPR017860">
    <property type="entry name" value="Peptidase_M22_CS"/>
</dbReference>
<comment type="caution">
    <text evidence="8">The sequence shown here is derived from an EMBL/GenBank/DDBJ whole genome shotgun (WGS) entry which is preliminary data.</text>
</comment>
<dbReference type="STRING" id="93625.A0A409XFL2"/>
<proteinExistence type="predicted"/>
<dbReference type="PANTHER" id="PTHR11735:SF6">
    <property type="entry name" value="TRNA N6-ADENOSINE THREONYLCARBAMOYLTRANSFERASE, MITOCHONDRIAL"/>
    <property type="match status" value="1"/>
</dbReference>
<evidence type="ECO:0000256" key="6">
    <source>
        <dbReference type="ARBA" id="ARBA00048117"/>
    </source>
</evidence>
<dbReference type="EC" id="2.3.1.234" evidence="1"/>
<dbReference type="Pfam" id="PF00814">
    <property type="entry name" value="TsaD"/>
    <property type="match status" value="1"/>
</dbReference>
<feature type="domain" description="Gcp-like" evidence="7">
    <location>
        <begin position="2"/>
        <end position="244"/>
    </location>
</feature>
<evidence type="ECO:0000256" key="4">
    <source>
        <dbReference type="ARBA" id="ARBA00022723"/>
    </source>
</evidence>